<evidence type="ECO:0000313" key="1">
    <source>
        <dbReference type="EMBL" id="QHU16232.1"/>
    </source>
</evidence>
<accession>A0A6C0KDX5</accession>
<name>A0A6C0KDX5_9ZZZZ</name>
<protein>
    <recommendedName>
        <fullName evidence="2">RRM domain-containing protein</fullName>
    </recommendedName>
</protein>
<organism evidence="1">
    <name type="scientific">viral metagenome</name>
    <dbReference type="NCBI Taxonomy" id="1070528"/>
    <lineage>
        <taxon>unclassified sequences</taxon>
        <taxon>metagenomes</taxon>
        <taxon>organismal metagenomes</taxon>
    </lineage>
</organism>
<proteinExistence type="predicted"/>
<dbReference type="AlphaFoldDB" id="A0A6C0KDX5"/>
<reference evidence="1" key="1">
    <citation type="journal article" date="2020" name="Nature">
        <title>Giant virus diversity and host interactions through global metagenomics.</title>
        <authorList>
            <person name="Schulz F."/>
            <person name="Roux S."/>
            <person name="Paez-Espino D."/>
            <person name="Jungbluth S."/>
            <person name="Walsh D.A."/>
            <person name="Denef V.J."/>
            <person name="McMahon K.D."/>
            <person name="Konstantinidis K.T."/>
            <person name="Eloe-Fadrosh E.A."/>
            <person name="Kyrpides N.C."/>
            <person name="Woyke T."/>
        </authorList>
    </citation>
    <scope>NUCLEOTIDE SEQUENCE</scope>
    <source>
        <strain evidence="1">GVMAG-S-3300011013-78</strain>
    </source>
</reference>
<evidence type="ECO:0008006" key="2">
    <source>
        <dbReference type="Google" id="ProtNLM"/>
    </source>
</evidence>
<sequence>MNKVLCIPRVLSTVKNYEIQHVFHKLNIGNINYISFIPNKDKHTYKVFVYLSKWFDNEKALMIKTKLNNGETLFIVYDYPWFWKISLNKFEKTM</sequence>
<dbReference type="EMBL" id="MN740878">
    <property type="protein sequence ID" value="QHU16232.1"/>
    <property type="molecule type" value="Genomic_DNA"/>
</dbReference>